<dbReference type="PRINTS" id="PR00793">
    <property type="entry name" value="PROAMNOPTASE"/>
</dbReference>
<feature type="active site" description="Proton donor" evidence="9">
    <location>
        <position position="299"/>
    </location>
</feature>
<feature type="active site" description="Nucleophile" evidence="9">
    <location>
        <position position="113"/>
    </location>
</feature>
<comment type="catalytic activity">
    <reaction evidence="1 8">
        <text>Release of N-terminal proline from a peptide.</text>
        <dbReference type="EC" id="3.4.11.5"/>
    </reaction>
</comment>
<dbReference type="InterPro" id="IPR005944">
    <property type="entry name" value="Pro_iminopeptidase"/>
</dbReference>
<keyword evidence="7 8" id="KW-0378">Hydrolase</keyword>
<proteinExistence type="inferred from homology"/>
<keyword evidence="4 8" id="KW-0031">Aminopeptidase</keyword>
<dbReference type="PANTHER" id="PTHR43722">
    <property type="entry name" value="PROLINE IMINOPEPTIDASE"/>
    <property type="match status" value="1"/>
</dbReference>
<feature type="active site" evidence="9">
    <location>
        <position position="271"/>
    </location>
</feature>
<evidence type="ECO:0000259" key="10">
    <source>
        <dbReference type="Pfam" id="PF00561"/>
    </source>
</evidence>
<dbReference type="SUPFAM" id="SSF53474">
    <property type="entry name" value="alpha/beta-Hydrolases"/>
    <property type="match status" value="1"/>
</dbReference>
<dbReference type="Pfam" id="PF00561">
    <property type="entry name" value="Abhydrolase_1"/>
    <property type="match status" value="1"/>
</dbReference>
<evidence type="ECO:0000256" key="6">
    <source>
        <dbReference type="ARBA" id="ARBA00022670"/>
    </source>
</evidence>
<feature type="domain" description="AB hydrolase-1" evidence="10">
    <location>
        <begin position="35"/>
        <end position="299"/>
    </location>
</feature>
<dbReference type="Gene3D" id="3.40.50.1820">
    <property type="entry name" value="alpha/beta hydrolase"/>
    <property type="match status" value="1"/>
</dbReference>
<name>A0A1H5LBR3_9MICO</name>
<evidence type="ECO:0000313" key="11">
    <source>
        <dbReference type="EMBL" id="SEE74492.1"/>
    </source>
</evidence>
<dbReference type="InterPro" id="IPR002410">
    <property type="entry name" value="Peptidase_S33"/>
</dbReference>
<dbReference type="InterPro" id="IPR029058">
    <property type="entry name" value="AB_hydrolase_fold"/>
</dbReference>
<dbReference type="STRING" id="648782.SAMN04488554_2724"/>
<reference evidence="12" key="1">
    <citation type="submission" date="2016-10" db="EMBL/GenBank/DDBJ databases">
        <authorList>
            <person name="Varghese N."/>
            <person name="Submissions S."/>
        </authorList>
    </citation>
    <scope>NUCLEOTIDE SEQUENCE [LARGE SCALE GENOMIC DNA]</scope>
    <source>
        <strain evidence="12">DSM 21368</strain>
    </source>
</reference>
<dbReference type="InterPro" id="IPR000073">
    <property type="entry name" value="AB_hydrolase_1"/>
</dbReference>
<evidence type="ECO:0000256" key="1">
    <source>
        <dbReference type="ARBA" id="ARBA00001585"/>
    </source>
</evidence>
<dbReference type="PRINTS" id="PR00111">
    <property type="entry name" value="ABHYDROLASE"/>
</dbReference>
<keyword evidence="12" id="KW-1185">Reference proteome</keyword>
<dbReference type="GO" id="GO:0005737">
    <property type="term" value="C:cytoplasm"/>
    <property type="evidence" value="ECO:0007669"/>
    <property type="project" value="UniProtKB-SubCell"/>
</dbReference>
<organism evidence="11 12">
    <name type="scientific">Ruania alba</name>
    <dbReference type="NCBI Taxonomy" id="648782"/>
    <lineage>
        <taxon>Bacteria</taxon>
        <taxon>Bacillati</taxon>
        <taxon>Actinomycetota</taxon>
        <taxon>Actinomycetes</taxon>
        <taxon>Micrococcales</taxon>
        <taxon>Ruaniaceae</taxon>
        <taxon>Ruania</taxon>
    </lineage>
</organism>
<comment type="similarity">
    <text evidence="3 8">Belongs to the peptidase S33 family.</text>
</comment>
<protein>
    <recommendedName>
        <fullName evidence="8">Proline iminopeptidase</fullName>
        <shortName evidence="8">PIP</shortName>
        <ecNumber evidence="8">3.4.11.5</ecNumber>
    </recommendedName>
    <alternativeName>
        <fullName evidence="8">Prolyl aminopeptidase</fullName>
    </alternativeName>
</protein>
<comment type="subcellular location">
    <subcellularLocation>
        <location evidence="2 8">Cytoplasm</location>
    </subcellularLocation>
</comment>
<accession>A0A1H5LBR3</accession>
<evidence type="ECO:0000313" key="12">
    <source>
        <dbReference type="Proteomes" id="UP000199220"/>
    </source>
</evidence>
<dbReference type="PIRSF" id="PIRSF006431">
    <property type="entry name" value="Pept_S33"/>
    <property type="match status" value="1"/>
</dbReference>
<dbReference type="RefSeq" id="WP_245708859.1">
    <property type="nucleotide sequence ID" value="NZ_FNTX01000002.1"/>
</dbReference>
<keyword evidence="6 8" id="KW-0645">Protease</keyword>
<dbReference type="EC" id="3.4.11.5" evidence="8"/>
<dbReference type="GO" id="GO:0006508">
    <property type="term" value="P:proteolysis"/>
    <property type="evidence" value="ECO:0007669"/>
    <property type="project" value="UniProtKB-KW"/>
</dbReference>
<dbReference type="AlphaFoldDB" id="A0A1H5LBR3"/>
<sequence>MYPRTEPREHGLLTASDGQSVYWEESGSPDGVPAVFLHGGPGGGLGNRGYVTKFDPARYRIIGLDQRGCGRSVPLAHDPAHDLAANTTPRLIADLEELREHLGIRAWVLNGVSWGSTLAIAYAEAHPDRVLGIVLMAVTTTSRTEVDWITEGVGMVFPEEWERYAAFAEAHDPAYRRRESRLVEAYARLLRDPATREEASQAWARWEDVHISIGAGGFARDPRWEDESFRHAFTMLATHYWAHDGFADPPLLEQVDRIGHIPAVLIHGRRDISGPVITPWELHRRWPASRLVIDEGDGHGGTGMVAEWVRANDELATGVHSNDDSEGVH</sequence>
<evidence type="ECO:0000256" key="8">
    <source>
        <dbReference type="PIRNR" id="PIRNR006431"/>
    </source>
</evidence>
<keyword evidence="5 8" id="KW-0963">Cytoplasm</keyword>
<gene>
    <name evidence="11" type="ORF">SAMN04488554_2724</name>
</gene>
<dbReference type="PANTHER" id="PTHR43722:SF1">
    <property type="entry name" value="PROLINE IMINOPEPTIDASE"/>
    <property type="match status" value="1"/>
</dbReference>
<evidence type="ECO:0000256" key="4">
    <source>
        <dbReference type="ARBA" id="ARBA00022438"/>
    </source>
</evidence>
<evidence type="ECO:0000256" key="3">
    <source>
        <dbReference type="ARBA" id="ARBA00010088"/>
    </source>
</evidence>
<evidence type="ECO:0000256" key="7">
    <source>
        <dbReference type="ARBA" id="ARBA00022801"/>
    </source>
</evidence>
<dbReference type="EMBL" id="FNTX01000002">
    <property type="protein sequence ID" value="SEE74492.1"/>
    <property type="molecule type" value="Genomic_DNA"/>
</dbReference>
<evidence type="ECO:0000256" key="5">
    <source>
        <dbReference type="ARBA" id="ARBA00022490"/>
    </source>
</evidence>
<evidence type="ECO:0000256" key="9">
    <source>
        <dbReference type="PIRSR" id="PIRSR006431-1"/>
    </source>
</evidence>
<evidence type="ECO:0000256" key="2">
    <source>
        <dbReference type="ARBA" id="ARBA00004496"/>
    </source>
</evidence>
<dbReference type="Proteomes" id="UP000199220">
    <property type="component" value="Unassembled WGS sequence"/>
</dbReference>
<dbReference type="GO" id="GO:0004177">
    <property type="term" value="F:aminopeptidase activity"/>
    <property type="evidence" value="ECO:0007669"/>
    <property type="project" value="UniProtKB-UniRule"/>
</dbReference>